<name>A0AAD4TDQ6_9MAGN</name>
<dbReference type="AlphaFoldDB" id="A0AAD4TDQ6"/>
<accession>A0AAD4TDQ6</accession>
<dbReference type="PANTHER" id="PTHR33018">
    <property type="entry name" value="OS10G0338966 PROTEIN-RELATED"/>
    <property type="match status" value="1"/>
</dbReference>
<dbReference type="PANTHER" id="PTHR33018:SF34">
    <property type="entry name" value="OS02G0472350 PROTEIN"/>
    <property type="match status" value="1"/>
</dbReference>
<comment type="caution">
    <text evidence="2">The sequence shown here is derived from an EMBL/GenBank/DDBJ whole genome shotgun (WGS) entry which is preliminary data.</text>
</comment>
<keyword evidence="3" id="KW-1185">Reference proteome</keyword>
<protein>
    <recommendedName>
        <fullName evidence="4">Transposase</fullName>
    </recommendedName>
</protein>
<dbReference type="EMBL" id="JAJJMB010002338">
    <property type="protein sequence ID" value="KAI3951927.1"/>
    <property type="molecule type" value="Genomic_DNA"/>
</dbReference>
<dbReference type="InterPro" id="IPR004252">
    <property type="entry name" value="Probable_transposase_24"/>
</dbReference>
<evidence type="ECO:0000313" key="3">
    <source>
        <dbReference type="Proteomes" id="UP001202328"/>
    </source>
</evidence>
<gene>
    <name evidence="2" type="ORF">MKW98_012132</name>
</gene>
<dbReference type="Proteomes" id="UP001202328">
    <property type="component" value="Unassembled WGS sequence"/>
</dbReference>
<feature type="region of interest" description="Disordered" evidence="1">
    <location>
        <begin position="20"/>
        <end position="53"/>
    </location>
</feature>
<dbReference type="Pfam" id="PF03004">
    <property type="entry name" value="Transposase_24"/>
    <property type="match status" value="1"/>
</dbReference>
<sequence>HKFHQETMLRLCVASNTRSRSASIRESRVSSSDGDHSPSHGNGNHDGGDGLHEAFHQANNEADNTEESGINEEGSKKYATRVGAIARSIVPLCIEDWRSVNWVLKEEIWRAIKNEYRVPKVIKSKALRMANKSWNNMKTILRKWCDQFNTVAERLNNRPQGVKREDCEKFVKLHNSKADQKLREIGKESRKLLKALHTTGRDDIARRQHVMEQQSPTGSVTRTVVYLVTHVYQDIPEEQLELMDPYFYEINCREYVAKVRELNEMEQYREETHLDIDAVSTVFGVDDRGCVRGMEVGISKTELLASVVPREQLRKQVLKTRAVEDRVRSLEVTVETLMDGLSCNPNTSNVNAQDYDLHGMNGGGCQPRTQRVIVRNMRKNCVALRCIDMSRPPPTDE</sequence>
<proteinExistence type="predicted"/>
<feature type="non-terminal residue" evidence="2">
    <location>
        <position position="1"/>
    </location>
</feature>
<reference evidence="2" key="1">
    <citation type="submission" date="2022-04" db="EMBL/GenBank/DDBJ databases">
        <title>A functionally conserved STORR gene fusion in Papaver species that diverged 16.8 million years ago.</title>
        <authorList>
            <person name="Catania T."/>
        </authorList>
    </citation>
    <scope>NUCLEOTIDE SEQUENCE</scope>
    <source>
        <strain evidence="2">S-188037</strain>
    </source>
</reference>
<feature type="compositionally biased region" description="Basic and acidic residues" evidence="1">
    <location>
        <begin position="23"/>
        <end position="38"/>
    </location>
</feature>
<evidence type="ECO:0008006" key="4">
    <source>
        <dbReference type="Google" id="ProtNLM"/>
    </source>
</evidence>
<evidence type="ECO:0000256" key="1">
    <source>
        <dbReference type="SAM" id="MobiDB-lite"/>
    </source>
</evidence>
<evidence type="ECO:0000313" key="2">
    <source>
        <dbReference type="EMBL" id="KAI3951927.1"/>
    </source>
</evidence>
<organism evidence="2 3">
    <name type="scientific">Papaver atlanticum</name>
    <dbReference type="NCBI Taxonomy" id="357466"/>
    <lineage>
        <taxon>Eukaryota</taxon>
        <taxon>Viridiplantae</taxon>
        <taxon>Streptophyta</taxon>
        <taxon>Embryophyta</taxon>
        <taxon>Tracheophyta</taxon>
        <taxon>Spermatophyta</taxon>
        <taxon>Magnoliopsida</taxon>
        <taxon>Ranunculales</taxon>
        <taxon>Papaveraceae</taxon>
        <taxon>Papaveroideae</taxon>
        <taxon>Papaver</taxon>
    </lineage>
</organism>